<proteinExistence type="predicted"/>
<dbReference type="STRING" id="991905.SL003B_1699"/>
<dbReference type="AlphaFoldDB" id="F2J5P3"/>
<dbReference type="Proteomes" id="UP000008130">
    <property type="component" value="Chromosome"/>
</dbReference>
<gene>
    <name evidence="2" type="ordered locus">SL003B_1699</name>
</gene>
<sequence>MTLPVWPSDLPDPIGEGFKLVRGESRRRSQGDQGPPRMRRGISKAVDQVQLTLVVDHNERARFERFYVEETAEGALPFLMPDWSRNGDYLTTADGTFLTDASGNRLTIAATWACLFGDQLPSYAAIGAHWQLGFIVTVLP</sequence>
<reference evidence="2 3" key="1">
    <citation type="journal article" date="2011" name="J. Bacteriol.">
        <title>Complete genome sequence of Polymorphum gilvum SL003B-26A1T, a crude oil-degrading bacterium from oil-polluted saline soil.</title>
        <authorList>
            <person name="Li S.G."/>
            <person name="Tang Y.Q."/>
            <person name="Nie Y."/>
            <person name="Cai M."/>
            <person name="Wu X.L."/>
        </authorList>
    </citation>
    <scope>NUCLEOTIDE SEQUENCE [LARGE SCALE GENOMIC DNA]</scope>
    <source>
        <strain evidence="3">LMG 25793 / CGMCC 1.9160 / SL003B-26A1</strain>
    </source>
</reference>
<dbReference type="eggNOG" id="ENOG503347S">
    <property type="taxonomic scope" value="Bacteria"/>
</dbReference>
<dbReference type="KEGG" id="pgv:SL003B_1699"/>
<dbReference type="OrthoDB" id="7858450at2"/>
<evidence type="ECO:0000256" key="1">
    <source>
        <dbReference type="SAM" id="MobiDB-lite"/>
    </source>
</evidence>
<dbReference type="RefSeq" id="WP_013652444.1">
    <property type="nucleotide sequence ID" value="NC_015259.1"/>
</dbReference>
<name>F2J5P3_POLGS</name>
<keyword evidence="3" id="KW-1185">Reference proteome</keyword>
<dbReference type="PATRIC" id="fig|991905.3.peg.1742"/>
<evidence type="ECO:0000313" key="3">
    <source>
        <dbReference type="Proteomes" id="UP000008130"/>
    </source>
</evidence>
<protein>
    <submittedName>
        <fullName evidence="2">Uncharacterized protein</fullName>
    </submittedName>
</protein>
<accession>F2J5P3</accession>
<evidence type="ECO:0000313" key="2">
    <source>
        <dbReference type="EMBL" id="ADZ70127.1"/>
    </source>
</evidence>
<feature type="region of interest" description="Disordered" evidence="1">
    <location>
        <begin position="22"/>
        <end position="41"/>
    </location>
</feature>
<dbReference type="EMBL" id="CP002568">
    <property type="protein sequence ID" value="ADZ70127.1"/>
    <property type="molecule type" value="Genomic_DNA"/>
</dbReference>
<dbReference type="HOGENOM" id="CLU_150603_0_0_5"/>
<organism evidence="2 3">
    <name type="scientific">Polymorphum gilvum (strain LMG 25793 / CGMCC 1.9160 / SL003B-26A1)</name>
    <dbReference type="NCBI Taxonomy" id="991905"/>
    <lineage>
        <taxon>Bacteria</taxon>
        <taxon>Pseudomonadati</taxon>
        <taxon>Pseudomonadota</taxon>
        <taxon>Alphaproteobacteria</taxon>
        <taxon>Rhodobacterales</taxon>
        <taxon>Paracoccaceae</taxon>
        <taxon>Polymorphum</taxon>
    </lineage>
</organism>